<dbReference type="EnsemblMetazoa" id="XM_019915274.1">
    <property type="protein sequence ID" value="XP_019770833.1"/>
    <property type="gene ID" value="LOC109544871"/>
</dbReference>
<protein>
    <recommendedName>
        <fullName evidence="8">LRRCT domain-containing protein</fullName>
    </recommendedName>
</protein>
<keyword evidence="3" id="KW-0677">Repeat</keyword>
<feature type="signal peptide" evidence="5">
    <location>
        <begin position="1"/>
        <end position="26"/>
    </location>
</feature>
<reference evidence="7" key="1">
    <citation type="journal article" date="2013" name="Genome Biol.">
        <title>Draft genome of the mountain pine beetle, Dendroctonus ponderosae Hopkins, a major forest pest.</title>
        <authorList>
            <person name="Keeling C.I."/>
            <person name="Yuen M.M."/>
            <person name="Liao N.Y."/>
            <person name="Docking T.R."/>
            <person name="Chan S.K."/>
            <person name="Taylor G.A."/>
            <person name="Palmquist D.L."/>
            <person name="Jackman S.D."/>
            <person name="Nguyen A."/>
            <person name="Li M."/>
            <person name="Henderson H."/>
            <person name="Janes J.K."/>
            <person name="Zhao Y."/>
            <person name="Pandoh P."/>
            <person name="Moore R."/>
            <person name="Sperling F.A."/>
            <person name="Huber D.P."/>
            <person name="Birol I."/>
            <person name="Jones S.J."/>
            <person name="Bohlmann J."/>
        </authorList>
    </citation>
    <scope>NUCLEOTIDE SEQUENCE</scope>
</reference>
<dbReference type="SMART" id="SM00364">
    <property type="entry name" value="LRR_BAC"/>
    <property type="match status" value="4"/>
</dbReference>
<dbReference type="FunFam" id="3.80.10.10:FF:001164">
    <property type="entry name" value="GH01279p"/>
    <property type="match status" value="1"/>
</dbReference>
<evidence type="ECO:0008006" key="8">
    <source>
        <dbReference type="Google" id="ProtNLM"/>
    </source>
</evidence>
<dbReference type="KEGG" id="dpa:109544871"/>
<keyword evidence="4" id="KW-1133">Transmembrane helix</keyword>
<dbReference type="SMART" id="SM00365">
    <property type="entry name" value="LRR_SD22"/>
    <property type="match status" value="7"/>
</dbReference>
<dbReference type="PRINTS" id="PR00019">
    <property type="entry name" value="LEURICHRPT"/>
</dbReference>
<dbReference type="AlphaFoldDB" id="A0AAR5QCA7"/>
<keyword evidence="2 5" id="KW-0732">Signal</keyword>
<organism evidence="6 7">
    <name type="scientific">Dendroctonus ponderosae</name>
    <name type="common">Mountain pine beetle</name>
    <dbReference type="NCBI Taxonomy" id="77166"/>
    <lineage>
        <taxon>Eukaryota</taxon>
        <taxon>Metazoa</taxon>
        <taxon>Ecdysozoa</taxon>
        <taxon>Arthropoda</taxon>
        <taxon>Hexapoda</taxon>
        <taxon>Insecta</taxon>
        <taxon>Pterygota</taxon>
        <taxon>Neoptera</taxon>
        <taxon>Endopterygota</taxon>
        <taxon>Coleoptera</taxon>
        <taxon>Polyphaga</taxon>
        <taxon>Cucujiformia</taxon>
        <taxon>Curculionidae</taxon>
        <taxon>Scolytinae</taxon>
        <taxon>Dendroctonus</taxon>
    </lineage>
</organism>
<name>A0AAR5QCA7_DENPD</name>
<dbReference type="EnsemblMetazoa" id="XM_019915272.1">
    <property type="protein sequence ID" value="XP_019770831.1"/>
    <property type="gene ID" value="LOC109544871"/>
</dbReference>
<evidence type="ECO:0000256" key="4">
    <source>
        <dbReference type="SAM" id="Phobius"/>
    </source>
</evidence>
<feature type="chain" id="PRO_5044712673" description="LRRCT domain-containing protein" evidence="5">
    <location>
        <begin position="27"/>
        <end position="611"/>
    </location>
</feature>
<keyword evidence="1" id="KW-0433">Leucine-rich repeat</keyword>
<dbReference type="InterPro" id="IPR001611">
    <property type="entry name" value="Leu-rich_rpt"/>
</dbReference>
<evidence type="ECO:0000256" key="5">
    <source>
        <dbReference type="SAM" id="SignalP"/>
    </source>
</evidence>
<dbReference type="EnsemblMetazoa" id="XM_019915273.1">
    <property type="protein sequence ID" value="XP_019770832.1"/>
    <property type="gene ID" value="LOC109544871"/>
</dbReference>
<accession>A0AAR5QCA7</accession>
<dbReference type="InterPro" id="IPR050328">
    <property type="entry name" value="Dev_Immune_Receptor"/>
</dbReference>
<feature type="transmembrane region" description="Helical" evidence="4">
    <location>
        <begin position="568"/>
        <end position="593"/>
    </location>
</feature>
<dbReference type="PANTHER" id="PTHR24373">
    <property type="entry name" value="SLIT RELATED LEUCINE-RICH REPEAT NEURONAL PROTEIN"/>
    <property type="match status" value="1"/>
</dbReference>
<evidence type="ECO:0000256" key="2">
    <source>
        <dbReference type="ARBA" id="ARBA00022729"/>
    </source>
</evidence>
<dbReference type="PROSITE" id="PS51450">
    <property type="entry name" value="LRR"/>
    <property type="match status" value="4"/>
</dbReference>
<evidence type="ECO:0000256" key="1">
    <source>
        <dbReference type="ARBA" id="ARBA00022614"/>
    </source>
</evidence>
<keyword evidence="4" id="KW-0472">Membrane</keyword>
<reference evidence="6" key="2">
    <citation type="submission" date="2024-08" db="UniProtKB">
        <authorList>
            <consortium name="EnsemblMetazoa"/>
        </authorList>
    </citation>
    <scope>IDENTIFICATION</scope>
</reference>
<dbReference type="SUPFAM" id="SSF52058">
    <property type="entry name" value="L domain-like"/>
    <property type="match status" value="2"/>
</dbReference>
<evidence type="ECO:0000313" key="7">
    <source>
        <dbReference type="Proteomes" id="UP000019118"/>
    </source>
</evidence>
<evidence type="ECO:0000256" key="3">
    <source>
        <dbReference type="ARBA" id="ARBA00022737"/>
    </source>
</evidence>
<dbReference type="GeneID" id="109544871"/>
<dbReference type="Pfam" id="PF13855">
    <property type="entry name" value="LRR_8"/>
    <property type="match status" value="4"/>
</dbReference>
<keyword evidence="4" id="KW-0812">Transmembrane</keyword>
<sequence>MCCKFGSLTLLLSCLALLQKPPLTWSLDCEKIFTYYEEYGQNSFNVTCNGITKGYEHILENITINNEISLTVSNSVLDGISSNIFKNVRNIKILNLFNSTVVFDGKLAIFEKLEKLETLIIQDVPFQIGNNTLQGLDKLKRLELSNNGISAINQDGLKHLTNLERLSLTDNHVKTIADLQLCDLRKLKYLNLRRNLLKSLTTFYFFCSKHAKPLETNANSVNIQPNKPPLSYISIRSTSYDLVELDLSFNQIVDLANSLENLQKLRVLNVGFNNMVSVSSLSLKQLYMLQKLNFTHNQLRAFDAKTLSGQKQLSEVDLSHNNLEAFEISGLSQLQYLDLEHNKITAVSIGNLSGLTTLNLAGNQLETLTNESLHDVPKLAFLDLAGNHLNLRQNRAIFTNLSTLSYLYLNNNSITELSVATLQGLKRLRALDLSANRLSHLQLDTFADLVNLETLNLSKNSIESLLYPVMKPLENLRTLDVGSNKLLHIEYDVILSNLPRLSNINIKSNQLTCEDLGKIINFLKQKHIVYTSSEHLENLNQNVAGIPCKPEAKNLPIAAEAKPRGNSVLYSFGVFLVVSFSAVLTGIATYRFYIYLKRRRYRADEFELVLE</sequence>
<proteinExistence type="predicted"/>
<dbReference type="InterPro" id="IPR003591">
    <property type="entry name" value="Leu-rich_rpt_typical-subtyp"/>
</dbReference>
<dbReference type="InterPro" id="IPR032675">
    <property type="entry name" value="LRR_dom_sf"/>
</dbReference>
<dbReference type="Gene3D" id="3.80.10.10">
    <property type="entry name" value="Ribonuclease Inhibitor"/>
    <property type="match status" value="3"/>
</dbReference>
<keyword evidence="7" id="KW-1185">Reference proteome</keyword>
<dbReference type="Proteomes" id="UP000019118">
    <property type="component" value="Unassembled WGS sequence"/>
</dbReference>
<dbReference type="PANTHER" id="PTHR24373:SF275">
    <property type="entry name" value="TIR DOMAIN-CONTAINING PROTEIN"/>
    <property type="match status" value="1"/>
</dbReference>
<evidence type="ECO:0000313" key="6">
    <source>
        <dbReference type="EnsemblMetazoa" id="XP_019770832.1"/>
    </source>
</evidence>
<dbReference type="SMART" id="SM00369">
    <property type="entry name" value="LRR_TYP"/>
    <property type="match status" value="11"/>
</dbReference>